<dbReference type="Proteomes" id="UP000198211">
    <property type="component" value="Unassembled WGS sequence"/>
</dbReference>
<dbReference type="AlphaFoldDB" id="A0A225UK04"/>
<evidence type="ECO:0000313" key="1">
    <source>
        <dbReference type="EMBL" id="OWY92886.1"/>
    </source>
</evidence>
<name>A0A225UK04_9STRA</name>
<protein>
    <submittedName>
        <fullName evidence="1">Uncharacterized protein</fullName>
    </submittedName>
</protein>
<organism evidence="1 2">
    <name type="scientific">Phytophthora megakarya</name>
    <dbReference type="NCBI Taxonomy" id="4795"/>
    <lineage>
        <taxon>Eukaryota</taxon>
        <taxon>Sar</taxon>
        <taxon>Stramenopiles</taxon>
        <taxon>Oomycota</taxon>
        <taxon>Peronosporomycetes</taxon>
        <taxon>Peronosporales</taxon>
        <taxon>Peronosporaceae</taxon>
        <taxon>Phytophthora</taxon>
    </lineage>
</organism>
<dbReference type="EMBL" id="NBNE01017122">
    <property type="protein sequence ID" value="OWY92886.1"/>
    <property type="molecule type" value="Genomic_DNA"/>
</dbReference>
<keyword evidence="2" id="KW-1185">Reference proteome</keyword>
<dbReference type="OrthoDB" id="97688at2759"/>
<reference evidence="2" key="1">
    <citation type="submission" date="2017-03" db="EMBL/GenBank/DDBJ databases">
        <title>Phytopthora megakarya and P. palmivora, two closely related causual agents of cacao black pod achieved similar genome size and gene model numbers by different mechanisms.</title>
        <authorList>
            <person name="Ali S."/>
            <person name="Shao J."/>
            <person name="Larry D.J."/>
            <person name="Kronmiller B."/>
            <person name="Shen D."/>
            <person name="Strem M.D."/>
            <person name="Melnick R.L."/>
            <person name="Guiltinan M.J."/>
            <person name="Tyler B.M."/>
            <person name="Meinhardt L.W."/>
            <person name="Bailey B.A."/>
        </authorList>
    </citation>
    <scope>NUCLEOTIDE SEQUENCE [LARGE SCALE GENOMIC DNA]</scope>
    <source>
        <strain evidence="2">zdho120</strain>
    </source>
</reference>
<evidence type="ECO:0000313" key="2">
    <source>
        <dbReference type="Proteomes" id="UP000198211"/>
    </source>
</evidence>
<sequence length="93" mass="10165">MKGGAVKVDSGEGSIVDLTRTANLALDCVNAAIAANSQLLQDWEMFRARIKENGKCLVTRKAVIQGFIDDVLPPQDVLDPMERMENIPDIDHA</sequence>
<accession>A0A225UK04</accession>
<comment type="caution">
    <text evidence="1">The sequence shown here is derived from an EMBL/GenBank/DDBJ whole genome shotgun (WGS) entry which is preliminary data.</text>
</comment>
<gene>
    <name evidence="1" type="ORF">PHMEG_00037917</name>
</gene>
<proteinExistence type="predicted"/>